<proteinExistence type="predicted"/>
<dbReference type="RefSeq" id="WP_044087181.1">
    <property type="nucleotide sequence ID" value="NZ_ATLK01000001.1"/>
</dbReference>
<comment type="caution">
    <text evidence="3">The sequence shown here is derived from an EMBL/GenBank/DDBJ whole genome shotgun (WGS) entry which is preliminary data.</text>
</comment>
<dbReference type="EMBL" id="ATLK01000001">
    <property type="protein sequence ID" value="KFF31335.1"/>
    <property type="molecule type" value="Genomic_DNA"/>
</dbReference>
<name>A0A080N4G3_9BIFI</name>
<feature type="transmembrane region" description="Helical" evidence="2">
    <location>
        <begin position="21"/>
        <end position="44"/>
    </location>
</feature>
<dbReference type="AlphaFoldDB" id="A0A080N4G3"/>
<evidence type="ECO:0000313" key="4">
    <source>
        <dbReference type="Proteomes" id="UP000028730"/>
    </source>
</evidence>
<feature type="region of interest" description="Disordered" evidence="1">
    <location>
        <begin position="55"/>
        <end position="75"/>
    </location>
</feature>
<sequence>MSNSQESDPQSEQPRAQSRHRALLAVVAGAVAVMLVALFSAFFWPGWGMNKNGPAGRTHRNEAARSVPSEPSIKAEELPGNASALLKAMPDSVLNFARMDVVASEDWRSSKPLEEYTVKYSTGSTGQEVVLKVAQWSSGEAAESQYDDLAGRLQGAQISRGDVKVSTNTTGRYVVREDDSRSAASSSSSTAAKGGQSGSVGGDPKAQMHRTTALWRNDTVVFQATGVKESVLRFYRKFPL</sequence>
<evidence type="ECO:0000313" key="3">
    <source>
        <dbReference type="EMBL" id="KFF31335.1"/>
    </source>
</evidence>
<dbReference type="Proteomes" id="UP000028730">
    <property type="component" value="Unassembled WGS sequence"/>
</dbReference>
<feature type="compositionally biased region" description="Low complexity" evidence="1">
    <location>
        <begin position="182"/>
        <end position="194"/>
    </location>
</feature>
<organism evidence="3 4">
    <name type="scientific">Bifidobacterium bombi DSM 19703</name>
    <dbReference type="NCBI Taxonomy" id="1341695"/>
    <lineage>
        <taxon>Bacteria</taxon>
        <taxon>Bacillati</taxon>
        <taxon>Actinomycetota</taxon>
        <taxon>Actinomycetes</taxon>
        <taxon>Bifidobacteriales</taxon>
        <taxon>Bifidobacteriaceae</taxon>
        <taxon>Bifidobacterium</taxon>
    </lineage>
</organism>
<feature type="region of interest" description="Disordered" evidence="1">
    <location>
        <begin position="169"/>
        <end position="208"/>
    </location>
</feature>
<protein>
    <submittedName>
        <fullName evidence="3">Uncharacterized protein</fullName>
    </submittedName>
</protein>
<accession>A0A080N4G3</accession>
<gene>
    <name evidence="3" type="ORF">BBOMB_0682</name>
</gene>
<dbReference type="eggNOG" id="ENOG5033B3F">
    <property type="taxonomic scope" value="Bacteria"/>
</dbReference>
<dbReference type="STRING" id="1341695.BBOMB_0682"/>
<keyword evidence="2" id="KW-0812">Transmembrane</keyword>
<reference evidence="3 4" key="1">
    <citation type="journal article" date="2014" name="Appl. Environ. Microbiol.">
        <title>Genomic encyclopedia of type strains of the genus Bifidobacterium.</title>
        <authorList>
            <person name="Milani C."/>
            <person name="Lugli G.A."/>
            <person name="Duranti S."/>
            <person name="Turroni F."/>
            <person name="Bottacini F."/>
            <person name="Mangifesta M."/>
            <person name="Sanchez B."/>
            <person name="Viappiani A."/>
            <person name="Mancabelli L."/>
            <person name="Taminiau B."/>
            <person name="Delcenserie V."/>
            <person name="Barrangou R."/>
            <person name="Margolles A."/>
            <person name="van Sinderen D."/>
            <person name="Ventura M."/>
        </authorList>
    </citation>
    <scope>NUCLEOTIDE SEQUENCE [LARGE SCALE GENOMIC DNA]</scope>
    <source>
        <strain evidence="3 4">DSM 19703</strain>
    </source>
</reference>
<keyword evidence="4" id="KW-1185">Reference proteome</keyword>
<evidence type="ECO:0000256" key="1">
    <source>
        <dbReference type="SAM" id="MobiDB-lite"/>
    </source>
</evidence>
<keyword evidence="2" id="KW-0472">Membrane</keyword>
<evidence type="ECO:0000256" key="2">
    <source>
        <dbReference type="SAM" id="Phobius"/>
    </source>
</evidence>
<keyword evidence="2" id="KW-1133">Transmembrane helix</keyword>